<dbReference type="PANTHER" id="PTHR35024:SF4">
    <property type="entry name" value="POLYMER-FORMING CYTOSKELETAL PROTEIN"/>
    <property type="match status" value="1"/>
</dbReference>
<dbReference type="Proteomes" id="UP000195807">
    <property type="component" value="Chromosome"/>
</dbReference>
<dbReference type="EMBL" id="CP019602">
    <property type="protein sequence ID" value="ARU17019.1"/>
    <property type="molecule type" value="Genomic_DNA"/>
</dbReference>
<evidence type="ECO:0000313" key="3">
    <source>
        <dbReference type="EMBL" id="ARU17019.1"/>
    </source>
</evidence>
<dbReference type="AlphaFoldDB" id="A0A1Z1FDX6"/>
<organism evidence="3 4">
    <name type="scientific">Croceicoccus marinus</name>
    <dbReference type="NCBI Taxonomy" id="450378"/>
    <lineage>
        <taxon>Bacteria</taxon>
        <taxon>Pseudomonadati</taxon>
        <taxon>Pseudomonadota</taxon>
        <taxon>Alphaproteobacteria</taxon>
        <taxon>Sphingomonadales</taxon>
        <taxon>Erythrobacteraceae</taxon>
        <taxon>Croceicoccus</taxon>
    </lineage>
</organism>
<protein>
    <submittedName>
        <fullName evidence="3">Cell shape determination protein CcmA</fullName>
    </submittedName>
</protein>
<dbReference type="Pfam" id="PF04519">
    <property type="entry name" value="Bactofilin"/>
    <property type="match status" value="1"/>
</dbReference>
<gene>
    <name evidence="3" type="ORF">A9D14_13680</name>
</gene>
<feature type="region of interest" description="Disordered" evidence="2">
    <location>
        <begin position="101"/>
        <end position="127"/>
    </location>
</feature>
<dbReference type="InterPro" id="IPR007607">
    <property type="entry name" value="BacA/B"/>
</dbReference>
<dbReference type="KEGG" id="cman:A9D14_13680"/>
<proteinExistence type="inferred from homology"/>
<evidence type="ECO:0000256" key="1">
    <source>
        <dbReference type="ARBA" id="ARBA00044755"/>
    </source>
</evidence>
<name>A0A1Z1FDX6_9SPHN</name>
<dbReference type="RefSeq" id="WP_066847467.1">
    <property type="nucleotide sequence ID" value="NZ_CP019602.1"/>
</dbReference>
<evidence type="ECO:0000256" key="2">
    <source>
        <dbReference type="SAM" id="MobiDB-lite"/>
    </source>
</evidence>
<accession>A0A1Z1FDX6</accession>
<reference evidence="3 4" key="1">
    <citation type="submission" date="2017-01" db="EMBL/GenBank/DDBJ databases">
        <title>Complete genome sequence of esterase-producing bacterium Croceicoccus marinus E4A9.</title>
        <authorList>
            <person name="Wu Y.-H."/>
            <person name="Cheng H."/>
            <person name="Xu L."/>
            <person name="Huo Y.-Y."/>
            <person name="Wang C.-S."/>
            <person name="Xu X.-W."/>
        </authorList>
    </citation>
    <scope>NUCLEOTIDE SEQUENCE [LARGE SCALE GENOMIC DNA]</scope>
    <source>
        <strain evidence="3 4">E4A9</strain>
    </source>
</reference>
<keyword evidence="4" id="KW-1185">Reference proteome</keyword>
<dbReference type="PANTHER" id="PTHR35024">
    <property type="entry name" value="HYPOTHETICAL CYTOSOLIC PROTEIN"/>
    <property type="match status" value="1"/>
</dbReference>
<sequence>MASSSFSVLGSDIKITGNISASEDLHVDGSIDGDIHCGSLVQGESSVVNGAIEADSARLAGTVDGSITAKTLVILKTARITGDVHYDTLTIEQGASVEGKFAQRAHGSAPARSGADAESEPKLSLAT</sequence>
<evidence type="ECO:0000313" key="4">
    <source>
        <dbReference type="Proteomes" id="UP000195807"/>
    </source>
</evidence>
<comment type="similarity">
    <text evidence="1">Belongs to the bactofilin family.</text>
</comment>
<dbReference type="STRING" id="450378.GCA_001661675_02747"/>